<evidence type="ECO:0000313" key="1">
    <source>
        <dbReference type="EMBL" id="SFV71394.1"/>
    </source>
</evidence>
<name>A0A1W1CZZ6_9ZZZZ</name>
<sequence length="94" mass="10467">MEEQRILAELHDLRNMVTDLFSLLAIYTPQTLTVSQIAKSLGKSNGTIRVHLEGNFLKGVDYSQEVEGGKMEIPRATALKVSKYYLAKKGAKNV</sequence>
<accession>A0A1W1CZZ6</accession>
<protein>
    <submittedName>
        <fullName evidence="1">Uncharacterized protein</fullName>
    </submittedName>
</protein>
<gene>
    <name evidence="1" type="ORF">MNB_SV-13-1038</name>
</gene>
<proteinExistence type="predicted"/>
<dbReference type="EMBL" id="FPHM01000238">
    <property type="protein sequence ID" value="SFV71394.1"/>
    <property type="molecule type" value="Genomic_DNA"/>
</dbReference>
<organism evidence="1">
    <name type="scientific">hydrothermal vent metagenome</name>
    <dbReference type="NCBI Taxonomy" id="652676"/>
    <lineage>
        <taxon>unclassified sequences</taxon>
        <taxon>metagenomes</taxon>
        <taxon>ecological metagenomes</taxon>
    </lineage>
</organism>
<dbReference type="AlphaFoldDB" id="A0A1W1CZZ6"/>
<reference evidence="1" key="1">
    <citation type="submission" date="2016-10" db="EMBL/GenBank/DDBJ databases">
        <authorList>
            <person name="de Groot N.N."/>
        </authorList>
    </citation>
    <scope>NUCLEOTIDE SEQUENCE</scope>
</reference>